<evidence type="ECO:0000256" key="6">
    <source>
        <dbReference type="ARBA" id="ARBA00023125"/>
    </source>
</evidence>
<dbReference type="InterPro" id="IPR003738">
    <property type="entry name" value="SRAP"/>
</dbReference>
<keyword evidence="4" id="KW-0378">Hydrolase</keyword>
<keyword evidence="2" id="KW-0645">Protease</keyword>
<keyword evidence="10" id="KW-1185">Reference proteome</keyword>
<evidence type="ECO:0000256" key="8">
    <source>
        <dbReference type="SAM" id="MobiDB-lite"/>
    </source>
</evidence>
<dbReference type="OrthoDB" id="2111841at2759"/>
<dbReference type="Pfam" id="PF02586">
    <property type="entry name" value="SRAP"/>
    <property type="match status" value="1"/>
</dbReference>
<proteinExistence type="inferred from homology"/>
<comment type="caution">
    <text evidence="9">The sequence shown here is derived from an EMBL/GenBank/DDBJ whole genome shotgun (WGS) entry which is preliminary data.</text>
</comment>
<keyword evidence="5" id="KW-0190">Covalent protein-DNA linkage</keyword>
<organism evidence="9 10">
    <name type="scientific">Penicillium angulare</name>
    <dbReference type="NCBI Taxonomy" id="116970"/>
    <lineage>
        <taxon>Eukaryota</taxon>
        <taxon>Fungi</taxon>
        <taxon>Dikarya</taxon>
        <taxon>Ascomycota</taxon>
        <taxon>Pezizomycotina</taxon>
        <taxon>Eurotiomycetes</taxon>
        <taxon>Eurotiomycetidae</taxon>
        <taxon>Eurotiales</taxon>
        <taxon>Aspergillaceae</taxon>
        <taxon>Penicillium</taxon>
    </lineage>
</organism>
<sequence length="394" mass="45052">MCGRYALGVRMAYIRQHLQDRGMPVEEAPEDDEVRETYNFAPGSFGAVYRADIPDKEHTHDAAEDNDGQNAGHDESREISYDAKKDHTVYKLQSMKWGLIPFWTKRQPDYSSMLRTINCRDDSLIEDRGMWTTMKRGKRCVVVCQGFYEWLKKGPGGKDRIPHYTKRKDGGLMCFAGLWDCVSYEGTDEKLYTYTVITTSSNPYLKFLHERMPVILDPGSEAMKTWLDPHRKTWSKELQSLLKPYEGELECYQVPKEVGKAGNNSPQFIVPVDSKENKSNIANFFGNAKKKDEKSSTETKSSPKQEPDLAQKDIKFETDQEETKLETVGIKREHTPDPPIINEENKKPKTQPSLPSHSPQKAKMRSATSNSPHKKTAKAKPVDGSQRITNFFKQ</sequence>
<gene>
    <name evidence="9" type="ORF">N7456_005843</name>
</gene>
<evidence type="ECO:0000256" key="3">
    <source>
        <dbReference type="ARBA" id="ARBA00022763"/>
    </source>
</evidence>
<accession>A0A9W9KKW6</accession>
<evidence type="ECO:0008006" key="11">
    <source>
        <dbReference type="Google" id="ProtNLM"/>
    </source>
</evidence>
<dbReference type="GO" id="GO:0008233">
    <property type="term" value="F:peptidase activity"/>
    <property type="evidence" value="ECO:0007669"/>
    <property type="project" value="UniProtKB-KW"/>
</dbReference>
<dbReference type="AlphaFoldDB" id="A0A9W9KKW6"/>
<feature type="region of interest" description="Disordered" evidence="8">
    <location>
        <begin position="285"/>
        <end position="394"/>
    </location>
</feature>
<evidence type="ECO:0000256" key="4">
    <source>
        <dbReference type="ARBA" id="ARBA00022801"/>
    </source>
</evidence>
<name>A0A9W9KKW6_9EURO</name>
<dbReference type="GO" id="GO:0106300">
    <property type="term" value="P:protein-DNA covalent cross-linking repair"/>
    <property type="evidence" value="ECO:0007669"/>
    <property type="project" value="InterPro"/>
</dbReference>
<comment type="similarity">
    <text evidence="1">Belongs to the SOS response-associated peptidase family.</text>
</comment>
<dbReference type="InterPro" id="IPR036590">
    <property type="entry name" value="SRAP-like"/>
</dbReference>
<dbReference type="Proteomes" id="UP001149165">
    <property type="component" value="Unassembled WGS sequence"/>
</dbReference>
<evidence type="ECO:0000313" key="10">
    <source>
        <dbReference type="Proteomes" id="UP001149165"/>
    </source>
</evidence>
<dbReference type="PANTHER" id="PTHR13604">
    <property type="entry name" value="DC12-RELATED"/>
    <property type="match status" value="1"/>
</dbReference>
<evidence type="ECO:0000313" key="9">
    <source>
        <dbReference type="EMBL" id="KAJ5109168.1"/>
    </source>
</evidence>
<keyword evidence="7" id="KW-0456">Lyase</keyword>
<evidence type="ECO:0000256" key="5">
    <source>
        <dbReference type="ARBA" id="ARBA00023124"/>
    </source>
</evidence>
<reference evidence="9" key="1">
    <citation type="submission" date="2022-11" db="EMBL/GenBank/DDBJ databases">
        <authorList>
            <person name="Petersen C."/>
        </authorList>
    </citation>
    <scope>NUCLEOTIDE SEQUENCE</scope>
    <source>
        <strain evidence="9">IBT 30069</strain>
    </source>
</reference>
<keyword evidence="6" id="KW-0238">DNA-binding</keyword>
<evidence type="ECO:0000256" key="2">
    <source>
        <dbReference type="ARBA" id="ARBA00022670"/>
    </source>
</evidence>
<reference evidence="9" key="2">
    <citation type="journal article" date="2023" name="IMA Fungus">
        <title>Comparative genomic study of the Penicillium genus elucidates a diverse pangenome and 15 lateral gene transfer events.</title>
        <authorList>
            <person name="Petersen C."/>
            <person name="Sorensen T."/>
            <person name="Nielsen M.R."/>
            <person name="Sondergaard T.E."/>
            <person name="Sorensen J.L."/>
            <person name="Fitzpatrick D.A."/>
            <person name="Frisvad J.C."/>
            <person name="Nielsen K.L."/>
        </authorList>
    </citation>
    <scope>NUCLEOTIDE SEQUENCE</scope>
    <source>
        <strain evidence="9">IBT 30069</strain>
    </source>
</reference>
<feature type="compositionally biased region" description="Polar residues" evidence="8">
    <location>
        <begin position="350"/>
        <end position="359"/>
    </location>
</feature>
<keyword evidence="3" id="KW-0227">DNA damage</keyword>
<dbReference type="Gene3D" id="3.90.1680.10">
    <property type="entry name" value="SOS response associated peptidase-like"/>
    <property type="match status" value="1"/>
</dbReference>
<evidence type="ECO:0000256" key="7">
    <source>
        <dbReference type="ARBA" id="ARBA00023239"/>
    </source>
</evidence>
<dbReference type="PANTHER" id="PTHR13604:SF0">
    <property type="entry name" value="ABASIC SITE PROCESSING PROTEIN HMCES"/>
    <property type="match status" value="1"/>
</dbReference>
<dbReference type="GO" id="GO:0016829">
    <property type="term" value="F:lyase activity"/>
    <property type="evidence" value="ECO:0007669"/>
    <property type="project" value="UniProtKB-KW"/>
</dbReference>
<dbReference type="GO" id="GO:0006508">
    <property type="term" value="P:proteolysis"/>
    <property type="evidence" value="ECO:0007669"/>
    <property type="project" value="UniProtKB-KW"/>
</dbReference>
<dbReference type="GO" id="GO:0003697">
    <property type="term" value="F:single-stranded DNA binding"/>
    <property type="evidence" value="ECO:0007669"/>
    <property type="project" value="InterPro"/>
</dbReference>
<dbReference type="SUPFAM" id="SSF143081">
    <property type="entry name" value="BB1717-like"/>
    <property type="match status" value="1"/>
</dbReference>
<dbReference type="EMBL" id="JAPQKH010000003">
    <property type="protein sequence ID" value="KAJ5109168.1"/>
    <property type="molecule type" value="Genomic_DNA"/>
</dbReference>
<feature type="compositionally biased region" description="Basic and acidic residues" evidence="8">
    <location>
        <begin position="289"/>
        <end position="336"/>
    </location>
</feature>
<protein>
    <recommendedName>
        <fullName evidence="11">DUF159 domain protein</fullName>
    </recommendedName>
</protein>
<evidence type="ECO:0000256" key="1">
    <source>
        <dbReference type="ARBA" id="ARBA00008136"/>
    </source>
</evidence>